<evidence type="ECO:0000256" key="2">
    <source>
        <dbReference type="ARBA" id="ARBA00009265"/>
    </source>
</evidence>
<reference evidence="6" key="1">
    <citation type="submission" date="2017-09" db="EMBL/GenBank/DDBJ databases">
        <title>Polyketide synthases of a Diaporthe helianthi virulent isolate.</title>
        <authorList>
            <person name="Baroncelli R."/>
        </authorList>
    </citation>
    <scope>NUCLEOTIDE SEQUENCE [LARGE SCALE GENOMIC DNA]</scope>
    <source>
        <strain evidence="6">7/96</strain>
    </source>
</reference>
<dbReference type="InterPro" id="IPR013633">
    <property type="entry name" value="NRDE-2"/>
</dbReference>
<sequence>MDNRPAAPKFASFKPKPRDPPASSEPSTSDQATQLEKTRNGPKFSSFRDAPGGTQTASISNAARAAQRSHGEGGGDHKSHSHQQSRHSKSTSHHRHRRHERHHSQSAERLPSPPPAPAKSAPKEEPLFFTDKRGDSLIVRYGSNERSKVPTYRRYGAGRVMGATGRFRLIHDGPKQLFSLGGKLGDGPSAFRDRNILANASRKKVQVFRLRSMPGQDQTELNKDWYDYIPMSDSRKRKRASAGPEDVSEDDGPDYRSIKGKAKARDFVDSDLESAGTSDSEDEPVVDVSDPARQKAIELSRRVKDHPEDVDAWLDLVDIQESLLRLDEHARQERSGDEAKGLASIRVSLLEEALPAAPNKQGRERLLLRLMREGPRVWGSKTLSKRWAEVSREDDSFALWKAHLNHKLSNMATFTYDQVKKLHIERLQLLRQRLADYYMSSSNTTSSNDICNELVYVFLRATRLIHDAGYSELAVAAWQAILELNFARPKDSSDLEAEDLVSSFGDFWESEVPRIGEDNARGWMRFAEAEEMADLPESKPYPPAAPPGTRDVYKAWSVLEAHRGKSAGLPARTLDEGTEDDPFRVVMFSDLKPLIFYLPPSVLNSMKEPLIDAFLLFKQCLPASKAPSAMIQEALSDPFVYGNVFATEEMISKKHHDSEETGKTEPRFTQPNHHMALSTDVLFAGENWFSYFEHTPSSEVDLVLRATTQLALTCGFDSVGEYSLAVAWKKDPATVKKAAKALLKRYPSKTILYNAYAVAEWRLGNEDVARKVLLSATGQDLPQKQPLWNTFAWLELETGDKHMALAKCVLSTEIQRDQSTADRPLDTMEIIAPSKLLKARQILSSQRDFLLSSGELGQAAEFAQTLSLFEYLSSQVSTEPMSSQQGSISAAMNSINAFTSDVVSRYKESSPELERLLQSTAHLLYLHASRGPFRPPFVRDQLYSFLKLFPSNTIFLNLLAWADTSLLLNDPVREALRALVLKDPHDRVGSRVFAILHELDAGTVHSARAAFEAALGSDNCSGSAGLWRAYVRFCQRYRNELKGKAVEVFYRAVGACPWSKGVAMEAFGTLVREMDSGDLRGVYSAMVAKGLRIHVDLDDFSKEWGRASTKKN</sequence>
<dbReference type="EMBL" id="MAVT02000198">
    <property type="protein sequence ID" value="POS78286.1"/>
    <property type="molecule type" value="Genomic_DNA"/>
</dbReference>
<comment type="similarity">
    <text evidence="2">Belongs to the NRDE2 family.</text>
</comment>
<evidence type="ECO:0000256" key="5">
    <source>
        <dbReference type="SAM" id="MobiDB-lite"/>
    </source>
</evidence>
<dbReference type="InParanoid" id="A0A2P5I715"/>
<dbReference type="Proteomes" id="UP000094444">
    <property type="component" value="Unassembled WGS sequence"/>
</dbReference>
<feature type="compositionally biased region" description="Basic and acidic residues" evidence="5">
    <location>
        <begin position="253"/>
        <end position="268"/>
    </location>
</feature>
<evidence type="ECO:0000256" key="3">
    <source>
        <dbReference type="ARBA" id="ARBA00022737"/>
    </source>
</evidence>
<organism evidence="6 7">
    <name type="scientific">Diaporthe helianthi</name>
    <dbReference type="NCBI Taxonomy" id="158607"/>
    <lineage>
        <taxon>Eukaryota</taxon>
        <taxon>Fungi</taxon>
        <taxon>Dikarya</taxon>
        <taxon>Ascomycota</taxon>
        <taxon>Pezizomycotina</taxon>
        <taxon>Sordariomycetes</taxon>
        <taxon>Sordariomycetidae</taxon>
        <taxon>Diaporthales</taxon>
        <taxon>Diaporthaceae</taxon>
        <taxon>Diaporthe</taxon>
    </lineage>
</organism>
<dbReference type="SUPFAM" id="SSF48452">
    <property type="entry name" value="TPR-like"/>
    <property type="match status" value="1"/>
</dbReference>
<evidence type="ECO:0000313" key="6">
    <source>
        <dbReference type="EMBL" id="POS78286.1"/>
    </source>
</evidence>
<keyword evidence="4" id="KW-0539">Nucleus</keyword>
<name>A0A2P5I715_DIAHE</name>
<feature type="compositionally biased region" description="Basic and acidic residues" evidence="5">
    <location>
        <begin position="121"/>
        <end position="132"/>
    </location>
</feature>
<feature type="compositionally biased region" description="Polar residues" evidence="5">
    <location>
        <begin position="24"/>
        <end position="35"/>
    </location>
</feature>
<dbReference type="OrthoDB" id="297219at2759"/>
<evidence type="ECO:0000313" key="7">
    <source>
        <dbReference type="Proteomes" id="UP000094444"/>
    </source>
</evidence>
<dbReference type="STRING" id="158607.A0A2P5I715"/>
<feature type="region of interest" description="Disordered" evidence="5">
    <location>
        <begin position="234"/>
        <end position="288"/>
    </location>
</feature>
<dbReference type="Pfam" id="PF08424">
    <property type="entry name" value="NRDE-2"/>
    <property type="match status" value="1"/>
</dbReference>
<feature type="region of interest" description="Disordered" evidence="5">
    <location>
        <begin position="1"/>
        <end position="132"/>
    </location>
</feature>
<comment type="subcellular location">
    <subcellularLocation>
        <location evidence="1">Nucleus</location>
    </subcellularLocation>
</comment>
<gene>
    <name evidence="6" type="ORF">DHEL01_v203316</name>
</gene>
<dbReference type="AlphaFoldDB" id="A0A2P5I715"/>
<accession>A0A2P5I715</accession>
<dbReference type="GO" id="GO:0071013">
    <property type="term" value="C:catalytic step 2 spliceosome"/>
    <property type="evidence" value="ECO:0007669"/>
    <property type="project" value="TreeGrafter"/>
</dbReference>
<feature type="compositionally biased region" description="Basic and acidic residues" evidence="5">
    <location>
        <begin position="69"/>
        <end position="78"/>
    </location>
</feature>
<dbReference type="Gene3D" id="1.25.40.10">
    <property type="entry name" value="Tetratricopeptide repeat domain"/>
    <property type="match status" value="2"/>
</dbReference>
<keyword evidence="7" id="KW-1185">Reference proteome</keyword>
<dbReference type="PANTHER" id="PTHR13471">
    <property type="entry name" value="TETRATRICOPEPTIDE-LIKE HELICAL"/>
    <property type="match status" value="1"/>
</dbReference>
<evidence type="ECO:0008006" key="8">
    <source>
        <dbReference type="Google" id="ProtNLM"/>
    </source>
</evidence>
<proteinExistence type="inferred from homology"/>
<evidence type="ECO:0000256" key="1">
    <source>
        <dbReference type="ARBA" id="ARBA00004123"/>
    </source>
</evidence>
<dbReference type="InterPro" id="IPR011990">
    <property type="entry name" value="TPR-like_helical_dom_sf"/>
</dbReference>
<dbReference type="SMART" id="SM00386">
    <property type="entry name" value="HAT"/>
    <property type="match status" value="3"/>
</dbReference>
<keyword evidence="3" id="KW-0677">Repeat</keyword>
<dbReference type="GO" id="GO:0006396">
    <property type="term" value="P:RNA processing"/>
    <property type="evidence" value="ECO:0007669"/>
    <property type="project" value="InterPro"/>
</dbReference>
<comment type="caution">
    <text evidence="6">The sequence shown here is derived from an EMBL/GenBank/DDBJ whole genome shotgun (WGS) entry which is preliminary data.</text>
</comment>
<evidence type="ECO:0000256" key="4">
    <source>
        <dbReference type="ARBA" id="ARBA00023242"/>
    </source>
</evidence>
<dbReference type="GO" id="GO:1902369">
    <property type="term" value="P:negative regulation of RNA catabolic process"/>
    <property type="evidence" value="ECO:0007669"/>
    <property type="project" value="TreeGrafter"/>
</dbReference>
<dbReference type="GO" id="GO:0031048">
    <property type="term" value="P:regulatory ncRNA-mediated heterochromatin formation"/>
    <property type="evidence" value="ECO:0007669"/>
    <property type="project" value="TreeGrafter"/>
</dbReference>
<dbReference type="PANTHER" id="PTHR13471:SF0">
    <property type="entry name" value="NUCLEAR EXOSOME REGULATOR NRDE2"/>
    <property type="match status" value="1"/>
</dbReference>
<dbReference type="InterPro" id="IPR003107">
    <property type="entry name" value="HAT"/>
</dbReference>
<feature type="compositionally biased region" description="Basic residues" evidence="5">
    <location>
        <begin position="79"/>
        <end position="104"/>
    </location>
</feature>
<protein>
    <recommendedName>
        <fullName evidence="8">DUF1740-domain-containing protein</fullName>
    </recommendedName>
</protein>